<keyword evidence="2" id="KW-1185">Reference proteome</keyword>
<gene>
    <name evidence="1" type="ORF">M9H77_36370</name>
</gene>
<evidence type="ECO:0000313" key="1">
    <source>
        <dbReference type="EMBL" id="KAI5650365.1"/>
    </source>
</evidence>
<name>A0ACB9ZVC2_CATRO</name>
<sequence length="178" mass="20231">MWLYRNHEGHYLNNKFSFMRSKTLNTYPSPNLDKVFANAIHKEQHQKTVAEPDEQVDGAAFFVKSITKPTCDYCGKIRHEKDYWNLHGKPNDGHNGHPRGRRQGNKSWGRGARFATANHITSTNDEAKLQEKGSAMTSTSSLDKSHLRELAQKPCMDDNKIANIDQPCMESSSEEAEP</sequence>
<reference evidence="2" key="1">
    <citation type="journal article" date="2023" name="Nat. Plants">
        <title>Single-cell RNA sequencing provides a high-resolution roadmap for understanding the multicellular compartmentation of specialized metabolism.</title>
        <authorList>
            <person name="Sun S."/>
            <person name="Shen X."/>
            <person name="Li Y."/>
            <person name="Li Y."/>
            <person name="Wang S."/>
            <person name="Li R."/>
            <person name="Zhang H."/>
            <person name="Shen G."/>
            <person name="Guo B."/>
            <person name="Wei J."/>
            <person name="Xu J."/>
            <person name="St-Pierre B."/>
            <person name="Chen S."/>
            <person name="Sun C."/>
        </authorList>
    </citation>
    <scope>NUCLEOTIDE SEQUENCE [LARGE SCALE GENOMIC DNA]</scope>
</reference>
<evidence type="ECO:0000313" key="2">
    <source>
        <dbReference type="Proteomes" id="UP001060085"/>
    </source>
</evidence>
<comment type="caution">
    <text evidence="1">The sequence shown here is derived from an EMBL/GenBank/DDBJ whole genome shotgun (WGS) entry which is preliminary data.</text>
</comment>
<protein>
    <submittedName>
        <fullName evidence="1">Uncharacterized protein</fullName>
    </submittedName>
</protein>
<organism evidence="1 2">
    <name type="scientific">Catharanthus roseus</name>
    <name type="common">Madagascar periwinkle</name>
    <name type="synonym">Vinca rosea</name>
    <dbReference type="NCBI Taxonomy" id="4058"/>
    <lineage>
        <taxon>Eukaryota</taxon>
        <taxon>Viridiplantae</taxon>
        <taxon>Streptophyta</taxon>
        <taxon>Embryophyta</taxon>
        <taxon>Tracheophyta</taxon>
        <taxon>Spermatophyta</taxon>
        <taxon>Magnoliopsida</taxon>
        <taxon>eudicotyledons</taxon>
        <taxon>Gunneridae</taxon>
        <taxon>Pentapetalae</taxon>
        <taxon>asterids</taxon>
        <taxon>lamiids</taxon>
        <taxon>Gentianales</taxon>
        <taxon>Apocynaceae</taxon>
        <taxon>Rauvolfioideae</taxon>
        <taxon>Vinceae</taxon>
        <taxon>Catharanthinae</taxon>
        <taxon>Catharanthus</taxon>
    </lineage>
</organism>
<dbReference type="Proteomes" id="UP001060085">
    <property type="component" value="Linkage Group LG08"/>
</dbReference>
<dbReference type="EMBL" id="CM044708">
    <property type="protein sequence ID" value="KAI5650365.1"/>
    <property type="molecule type" value="Genomic_DNA"/>
</dbReference>
<accession>A0ACB9ZVC2</accession>
<proteinExistence type="predicted"/>